<proteinExistence type="predicted"/>
<dbReference type="KEGG" id="muo:115471580"/>
<dbReference type="FunFam" id="3.10.250.10:FF:000004">
    <property type="entry name" value="Scavenger receptor cysteine-rich type 1 protein M130"/>
    <property type="match status" value="1"/>
</dbReference>
<comment type="function">
    <text evidence="10">Binds to extracellular matrix proteins. Binds to pathogen-associated molecular patterns (PAMPs) present on the cell walls of Gram-positive and Gram-negative bacteria and fungi, behaving as a pattern recognition receptor (PRR). Induces bacterial and fungal aggregation and subsequent inhibition of PAMP-induced cytokine release. Does not possess intrinsic bactericidal activity. May play a role in the innate defense and homeostasis of certain epithelial surfaces.</text>
</comment>
<feature type="domain" description="Ig-like" evidence="17">
    <location>
        <begin position="1570"/>
        <end position="1640"/>
    </location>
</feature>
<dbReference type="InterPro" id="IPR036179">
    <property type="entry name" value="Ig-like_dom_sf"/>
</dbReference>
<evidence type="ECO:0000256" key="8">
    <source>
        <dbReference type="ARBA" id="ARBA00023170"/>
    </source>
</evidence>
<dbReference type="FunFam" id="3.10.250.10:FF:000009">
    <property type="entry name" value="WC1"/>
    <property type="match status" value="3"/>
</dbReference>
<feature type="domain" description="Ig-like" evidence="17">
    <location>
        <begin position="1262"/>
        <end position="1352"/>
    </location>
</feature>
<feature type="disulfide bond" evidence="13">
    <location>
        <begin position="1502"/>
        <end position="1563"/>
    </location>
</feature>
<evidence type="ECO:0000259" key="17">
    <source>
        <dbReference type="PROSITE" id="PS50835"/>
    </source>
</evidence>
<feature type="region of interest" description="Disordered" evidence="14">
    <location>
        <begin position="1721"/>
        <end position="1751"/>
    </location>
</feature>
<feature type="domain" description="SRCR" evidence="16">
    <location>
        <begin position="237"/>
        <end position="337"/>
    </location>
</feature>
<dbReference type="OrthoDB" id="536948at2759"/>
<feature type="disulfide bond" evidence="13">
    <location>
        <begin position="477"/>
        <end position="538"/>
    </location>
</feature>
<dbReference type="SMART" id="SM00202">
    <property type="entry name" value="SR"/>
    <property type="match status" value="11"/>
</dbReference>
<comment type="subcellular location">
    <subcellularLocation>
        <location evidence="1">Membrane</location>
        <topology evidence="1">Single-pass membrane protein</topology>
    </subcellularLocation>
</comment>
<feature type="disulfide bond" evidence="13">
    <location>
        <begin position="1225"/>
        <end position="1235"/>
    </location>
</feature>
<evidence type="ECO:0000313" key="18">
    <source>
        <dbReference type="Proteomes" id="UP000515156"/>
    </source>
</evidence>
<feature type="disulfide bond" evidence="13">
    <location>
        <begin position="1123"/>
        <end position="1133"/>
    </location>
</feature>
<dbReference type="Gene3D" id="2.60.40.10">
    <property type="entry name" value="Immunoglobulins"/>
    <property type="match status" value="4"/>
</dbReference>
<evidence type="ECO:0000256" key="2">
    <source>
        <dbReference type="ARBA" id="ARBA00022692"/>
    </source>
</evidence>
<evidence type="ECO:0000259" key="16">
    <source>
        <dbReference type="PROSITE" id="PS50287"/>
    </source>
</evidence>
<feature type="disulfide bond" evidence="13">
    <location>
        <begin position="918"/>
        <end position="928"/>
    </location>
</feature>
<feature type="domain" description="SRCR" evidence="16">
    <location>
        <begin position="1464"/>
        <end position="1564"/>
    </location>
</feature>
<dbReference type="Pfam" id="PF00530">
    <property type="entry name" value="SRCR"/>
    <property type="match status" value="11"/>
</dbReference>
<feature type="disulfide bond" evidence="13">
    <location>
        <begin position="711"/>
        <end position="721"/>
    </location>
</feature>
<dbReference type="Proteomes" id="UP000515156">
    <property type="component" value="Chromosome 6"/>
</dbReference>
<feature type="domain" description="SRCR" evidence="16">
    <location>
        <begin position="1362"/>
        <end position="1462"/>
    </location>
</feature>
<feature type="disulfide bond" evidence="13">
    <location>
        <begin position="1387"/>
        <end position="1451"/>
    </location>
</feature>
<feature type="domain" description="SRCR" evidence="16">
    <location>
        <begin position="32"/>
        <end position="132"/>
    </location>
</feature>
<evidence type="ECO:0000256" key="15">
    <source>
        <dbReference type="SAM" id="Phobius"/>
    </source>
</evidence>
<feature type="disulfide bond" evidence="13">
    <location>
        <begin position="306"/>
        <end position="316"/>
    </location>
</feature>
<keyword evidence="3" id="KW-0732">Signal</keyword>
<protein>
    <recommendedName>
        <fullName evidence="12">Soluble scavenger receptor cysteine-rich domain-containing protein SSC5D</fullName>
    </recommendedName>
</protein>
<feature type="disulfide bond" evidence="13">
    <location>
        <begin position="57"/>
        <end position="121"/>
    </location>
</feature>
<dbReference type="InterPro" id="IPR001190">
    <property type="entry name" value="SRCR"/>
</dbReference>
<dbReference type="InParanoid" id="A0A6P7Y7Z5"/>
<keyword evidence="4" id="KW-0677">Repeat</keyword>
<feature type="disulfide bond" evidence="13">
    <location>
        <begin position="1400"/>
        <end position="1461"/>
    </location>
</feature>
<feature type="disulfide bond" evidence="13">
    <location>
        <begin position="814"/>
        <end position="824"/>
    </location>
</feature>
<evidence type="ECO:0000256" key="9">
    <source>
        <dbReference type="ARBA" id="ARBA00023180"/>
    </source>
</evidence>
<keyword evidence="9" id="KW-0325">Glycoprotein</keyword>
<feature type="disulfide bond" evidence="13">
    <location>
        <begin position="1431"/>
        <end position="1441"/>
    </location>
</feature>
<feature type="domain" description="SRCR" evidence="16">
    <location>
        <begin position="134"/>
        <end position="235"/>
    </location>
</feature>
<evidence type="ECO:0000313" key="19">
    <source>
        <dbReference type="RefSeq" id="XP_030061113.1"/>
    </source>
</evidence>
<dbReference type="PANTHER" id="PTHR19331:SF487">
    <property type="entry name" value="SOLUBLE SCAVENGER RECEPTOR CYSTEINE-RICH DOMAIN-CONTAINING PROTEIN SSC5D"/>
    <property type="match status" value="1"/>
</dbReference>
<feature type="disulfide bond" evidence="13">
    <location>
        <begin position="262"/>
        <end position="326"/>
    </location>
</feature>
<organism evidence="18 19">
    <name type="scientific">Microcaecilia unicolor</name>
    <dbReference type="NCBI Taxonomy" id="1415580"/>
    <lineage>
        <taxon>Eukaryota</taxon>
        <taxon>Metazoa</taxon>
        <taxon>Chordata</taxon>
        <taxon>Craniata</taxon>
        <taxon>Vertebrata</taxon>
        <taxon>Euteleostomi</taxon>
        <taxon>Amphibia</taxon>
        <taxon>Gymnophiona</taxon>
        <taxon>Siphonopidae</taxon>
        <taxon>Microcaecilia</taxon>
    </lineage>
</organism>
<keyword evidence="18" id="KW-1185">Reference proteome</keyword>
<feature type="disulfide bond" evidence="13">
    <location>
        <begin position="1533"/>
        <end position="1543"/>
    </location>
</feature>
<evidence type="ECO:0000256" key="14">
    <source>
        <dbReference type="SAM" id="MobiDB-lite"/>
    </source>
</evidence>
<evidence type="ECO:0000256" key="12">
    <source>
        <dbReference type="ARBA" id="ARBA00069168"/>
    </source>
</evidence>
<feature type="domain" description="SRCR" evidence="16">
    <location>
        <begin position="439"/>
        <end position="539"/>
    </location>
</feature>
<dbReference type="SUPFAM" id="SSF48726">
    <property type="entry name" value="Immunoglobulin"/>
    <property type="match status" value="4"/>
</dbReference>
<reference evidence="19" key="1">
    <citation type="submission" date="2025-08" db="UniProtKB">
        <authorList>
            <consortium name="RefSeq"/>
        </authorList>
    </citation>
    <scope>IDENTIFICATION</scope>
</reference>
<dbReference type="InterPro" id="IPR036772">
    <property type="entry name" value="SRCR-like_dom_sf"/>
</dbReference>
<feature type="disulfide bond" evidence="13">
    <location>
        <begin position="173"/>
        <end position="234"/>
    </location>
</feature>
<evidence type="ECO:0000256" key="10">
    <source>
        <dbReference type="ARBA" id="ARBA00058074"/>
    </source>
</evidence>
<keyword evidence="6 15" id="KW-0472">Membrane</keyword>
<comment type="subunit">
    <text evidence="11">Interacts with LGALS1 and laminin.</text>
</comment>
<dbReference type="RefSeq" id="XP_030061113.1">
    <property type="nucleotide sequence ID" value="XM_030205253.1"/>
</dbReference>
<feature type="disulfide bond" evidence="13">
    <location>
        <begin position="204"/>
        <end position="214"/>
    </location>
</feature>
<evidence type="ECO:0000256" key="13">
    <source>
        <dbReference type="PROSITE-ProRule" id="PRU00196"/>
    </source>
</evidence>
<feature type="transmembrane region" description="Helical" evidence="15">
    <location>
        <begin position="1669"/>
        <end position="1690"/>
    </location>
</feature>
<dbReference type="InterPro" id="IPR007110">
    <property type="entry name" value="Ig-like_dom"/>
</dbReference>
<dbReference type="SUPFAM" id="SSF56487">
    <property type="entry name" value="SRCR-like"/>
    <property type="match status" value="11"/>
</dbReference>
<evidence type="ECO:0000256" key="6">
    <source>
        <dbReference type="ARBA" id="ARBA00023136"/>
    </source>
</evidence>
<evidence type="ECO:0000256" key="4">
    <source>
        <dbReference type="ARBA" id="ARBA00022737"/>
    </source>
</evidence>
<feature type="domain" description="SRCR" evidence="16">
    <location>
        <begin position="642"/>
        <end position="742"/>
    </location>
</feature>
<feature type="disulfide bond" evidence="13">
    <location>
        <begin position="508"/>
        <end position="518"/>
    </location>
</feature>
<feature type="domain" description="Ig-like" evidence="17">
    <location>
        <begin position="954"/>
        <end position="1026"/>
    </location>
</feature>
<dbReference type="PANTHER" id="PTHR19331">
    <property type="entry name" value="SCAVENGER RECEPTOR DOMAIN-CONTAINING"/>
    <property type="match status" value="1"/>
</dbReference>
<feature type="disulfide bond" evidence="13">
    <location>
        <begin position="1079"/>
        <end position="1143"/>
    </location>
</feature>
<feature type="compositionally biased region" description="Basic and acidic residues" evidence="14">
    <location>
        <begin position="1724"/>
        <end position="1738"/>
    </location>
</feature>
<evidence type="ECO:0000256" key="11">
    <source>
        <dbReference type="ARBA" id="ARBA00064153"/>
    </source>
</evidence>
<name>A0A6P7Y7Z5_9AMPH</name>
<feature type="disulfide bond" evidence="13">
    <location>
        <begin position="1181"/>
        <end position="1245"/>
    </location>
</feature>
<keyword evidence="7 13" id="KW-1015">Disulfide bond</keyword>
<comment type="caution">
    <text evidence="13">Lacks conserved residue(s) required for the propagation of feature annotation.</text>
</comment>
<gene>
    <name evidence="19" type="primary">LOC115471580</name>
</gene>
<feature type="transmembrane region" description="Helical" evidence="15">
    <location>
        <begin position="12"/>
        <end position="32"/>
    </location>
</feature>
<dbReference type="InterPro" id="IPR013783">
    <property type="entry name" value="Ig-like_fold"/>
</dbReference>
<feature type="disulfide bond" evidence="13">
    <location>
        <begin position="1092"/>
        <end position="1153"/>
    </location>
</feature>
<keyword evidence="8" id="KW-0675">Receptor</keyword>
<evidence type="ECO:0000256" key="1">
    <source>
        <dbReference type="ARBA" id="ARBA00004167"/>
    </source>
</evidence>
<feature type="disulfide bond" evidence="13">
    <location>
        <begin position="275"/>
        <end position="336"/>
    </location>
</feature>
<dbReference type="GO" id="GO:0005737">
    <property type="term" value="C:cytoplasm"/>
    <property type="evidence" value="ECO:0007669"/>
    <property type="project" value="UniProtKB-ARBA"/>
</dbReference>
<feature type="domain" description="SRCR" evidence="16">
    <location>
        <begin position="849"/>
        <end position="948"/>
    </location>
</feature>
<dbReference type="GO" id="GO:0016020">
    <property type="term" value="C:membrane"/>
    <property type="evidence" value="ECO:0007669"/>
    <property type="project" value="UniProtKB-SubCell"/>
</dbReference>
<feature type="domain" description="SRCR" evidence="16">
    <location>
        <begin position="1054"/>
        <end position="1154"/>
    </location>
</feature>
<sequence length="1779" mass="195663">MFALWNNPMDKVVLGYVYFSIMGFVLTDHFQLRLVNGPHRCAGRVEVFHEDSWGTVCDDNWDIEDAAVVCKQMDCGPVHSANLRAPFGKGNEQIWLDNVQCNGSETLLTDCMHEPWGQHDCDHEEDAGVVCSIQRLADGPHRCAGRVEVYHDNEWGTVCDEDWDLQSTAQLVCRQMECGPALSAPTGAHFGQGSGRIWLSNVRCKGTEPLLTACSSKHWTEHSCNHDQDTSVICSDVRLMGGTNHCNGRLEMLKGKKWDIICSSKWSLRESQVVCNTLGCGVTLSVSQSYWPTVYFYDTVLIDVSCEGTESRLTDCQSNTTLDPFCLPHEIVHVSCSGILLKPTLSLSPFYNALTGEDELELKCAVPTFDINATVYFYKANESKPITGKKLLHNESYALYRVMGLNILNTIRYTCQYELKSVGPAHKSPYSEARQFVGLRLMDGSNNCAGRLEKYQNHQWGSVCDASWTLQDSQVVCRELDCGTALIALEGAPFGRGTGPMWMTDIICKGTESLHTECHASSGNKETQTCTTVTSIVCSGGLQKPSISLFPSYMAYKKKDNVEIKCSLPNLHMNITVYFKAKNLIIVEKLPAGSSMAVYTMRNLEPWNEGEYGCYYDVEYPGHTLRSPDSEMMHIFVDHLKWALTGGMYHCSGRLEVNHNDQWGTVCARGWDIRDAHVLCREQNCGYPILTEEWSWRSQGNGPIWLHEINCNGTESHLNECKSKPFGTNDCHHGEDVNVFCSELRLLDGPNHCAGRVEMLTENYTWVAVCNENWDLQDAQVLCLQLGCGPALATAGSSMFGHGSSPILMTDLNCTGSETHLKQCPFVSLVNSTRNCSNADVAGVICSVVKLEKGGSPCTGRVELFHENQWKPVSSRGWDIWDAQVVCKEIGCGFAVSTNKKSEFGRKTSIFWFEDVNCNGTESHLADCPGSWNEHVDGFGDTAVAVCSGHLANPTLTHSPELLAFERGVNIQLNCTIPHLYVNTSVYFYKAQRTTPIVVKALSSSENNAVYAMNYLDTSDEGRYTCVYELESLGQVFKSKESKAIFIAIGELQFRLVNGSNRCVGRVEVLQDGQWGTVCDDMWGLEDAKLVCKQLNCGLSVSAPGQAQFGEGTGPIWLDDIDCAGNESHLGQCKASTWEKHNCLHSEDAGAICSGVALKDGPTFCAGRVEVVQGDQWTTVCGRGWDLQDALVVCKELGCGFAISTSSESQFEQGTVPIWLSDVTCKGTESNITKCLASSGNKQNCSHAEDASVVCSGHLPKPTMNRSPTNLLFNRGDHVQLSCTIPRFHIKSVVYFLKENVSNAITMKALSSEEITAVHNLSTLETSDNGRYTCQYEMGLPGQSFKSPESVSLKVIVGEMPIRLVDGPHRCAGRLEVFYDNQWGTVCDDFWDMDNAAVVCKQLDCGPALSAVSRALFGKGADPIWLERISCTGHESLISECDAREMTDNRCNHEEDAGAVCSEVRLLGGPGNCAGRVEVLYKDQWGRVCGHNWERQDAEVVCSSLQCGYALSAVNIAHYGHGSGSFWLEDVNCDGTESSFSKCQSKLSIGVGCTSATDATVVCSAGILHPNISMEPASGEMTEGQTLVIRCSIIEVYERLTFILHHISNGSGSLLINSESNGSTVFTLTGSNSTGNYTCQYVAHVGGQSFHSPHSQTLQVTLLPSSSDYSAVLVILALIIVITTVVIFLNRKKLRRCILKDRGPAEYVNLRDLVDYDNSNGTDAFHDEKPASMKRDFTEGEEEGTTSQDNSITVINSVNEDSLNYALNANIDREMLLLD</sequence>
<evidence type="ECO:0000256" key="5">
    <source>
        <dbReference type="ARBA" id="ARBA00022989"/>
    </source>
</evidence>
<feature type="disulfide bond" evidence="13">
    <location>
        <begin position="70"/>
        <end position="131"/>
    </location>
</feature>
<dbReference type="Gene3D" id="3.10.250.10">
    <property type="entry name" value="SRCR-like domain"/>
    <property type="match status" value="11"/>
</dbReference>
<feature type="disulfide bond" evidence="13">
    <location>
        <begin position="667"/>
        <end position="731"/>
    </location>
</feature>
<feature type="disulfide bond" evidence="13">
    <location>
        <begin position="101"/>
        <end position="111"/>
    </location>
</feature>
<dbReference type="InterPro" id="IPR003599">
    <property type="entry name" value="Ig_sub"/>
</dbReference>
<accession>A0A6P7Y7Z5</accession>
<dbReference type="PRINTS" id="PR00258">
    <property type="entry name" value="SPERACTRCPTR"/>
</dbReference>
<dbReference type="FunFam" id="3.10.250.10:FF:000002">
    <property type="entry name" value="Scavenger receptor cysteine-rich type 1 protein M130"/>
    <property type="match status" value="3"/>
</dbReference>
<feature type="disulfide bond" evidence="13">
    <location>
        <begin position="1489"/>
        <end position="1553"/>
    </location>
</feature>
<feature type="disulfide bond" evidence="13">
    <location>
        <begin position="680"/>
        <end position="741"/>
    </location>
</feature>
<evidence type="ECO:0000256" key="7">
    <source>
        <dbReference type="ARBA" id="ARBA00023157"/>
    </source>
</evidence>
<dbReference type="FunFam" id="3.10.250.10:FF:000006">
    <property type="entry name" value="neurotrypsin isoform X2"/>
    <property type="match status" value="2"/>
</dbReference>
<keyword evidence="5 15" id="KW-1133">Transmembrane helix</keyword>
<dbReference type="GeneID" id="115471580"/>
<keyword evidence="2 15" id="KW-0812">Transmembrane</keyword>
<dbReference type="PROSITE" id="PS50287">
    <property type="entry name" value="SRCR_2"/>
    <property type="match status" value="11"/>
</dbReference>
<feature type="disulfide bond" evidence="13">
    <location>
        <begin position="1194"/>
        <end position="1255"/>
    </location>
</feature>
<dbReference type="SMART" id="SM00409">
    <property type="entry name" value="IG"/>
    <property type="match status" value="4"/>
</dbReference>
<dbReference type="FunFam" id="3.10.250.10:FF:000007">
    <property type="entry name" value="Soluble scavenger receptor cysteine-rich domain-containing protein SSC5D"/>
    <property type="match status" value="2"/>
</dbReference>
<dbReference type="PROSITE" id="PS50835">
    <property type="entry name" value="IG_LIKE"/>
    <property type="match status" value="3"/>
</dbReference>
<evidence type="ECO:0000256" key="3">
    <source>
        <dbReference type="ARBA" id="ARBA00022729"/>
    </source>
</evidence>
<feature type="domain" description="SRCR" evidence="16">
    <location>
        <begin position="1156"/>
        <end position="1256"/>
    </location>
</feature>
<feature type="domain" description="SRCR" evidence="16">
    <location>
        <begin position="744"/>
        <end position="847"/>
    </location>
</feature>
<dbReference type="Pfam" id="PF13895">
    <property type="entry name" value="Ig_2"/>
    <property type="match status" value="1"/>
</dbReference>